<keyword evidence="3" id="KW-1185">Reference proteome</keyword>
<feature type="domain" description="Pyrroline-5-carboxylate reductase catalytic N-terminal" evidence="1">
    <location>
        <begin position="16"/>
        <end position="68"/>
    </location>
</feature>
<accession>M9L9G4</accession>
<dbReference type="SUPFAM" id="SSF51735">
    <property type="entry name" value="NAD(P)-binding Rossmann-fold domains"/>
    <property type="match status" value="1"/>
</dbReference>
<dbReference type="AlphaFoldDB" id="M9L9G4"/>
<comment type="caution">
    <text evidence="2">The sequence shown here is derived from an EMBL/GenBank/DDBJ whole genome shotgun (WGS) entry which is preliminary data.</text>
</comment>
<dbReference type="InterPro" id="IPR036291">
    <property type="entry name" value="NAD(P)-bd_dom_sf"/>
</dbReference>
<evidence type="ECO:0000313" key="2">
    <source>
        <dbReference type="EMBL" id="GAC42052.1"/>
    </source>
</evidence>
<dbReference type="Proteomes" id="UP000029453">
    <property type="component" value="Unassembled WGS sequence"/>
</dbReference>
<protein>
    <submittedName>
        <fullName evidence="2">Pyrroline-5-carboxylate reductase</fullName>
    </submittedName>
</protein>
<sequence>MAHRHAQITDSFRALRIGIYGAGSMAEAMIRGLTKKRLIAPNRIAVVNRSNTTRLEELQRRYGVAADNSPEGKSRLPDYPEAARHMYTI</sequence>
<proteinExistence type="predicted"/>
<evidence type="ECO:0000259" key="1">
    <source>
        <dbReference type="Pfam" id="PF03807"/>
    </source>
</evidence>
<dbReference type="Gene3D" id="3.40.50.720">
    <property type="entry name" value="NAD(P)-binding Rossmann-like Domain"/>
    <property type="match status" value="1"/>
</dbReference>
<reference evidence="2 3" key="1">
    <citation type="submission" date="2012-10" db="EMBL/GenBank/DDBJ databases">
        <title>Draft Genome Sequence of Paenibacillus popilliae ATCC 14706T.</title>
        <authorList>
            <person name="Iiyama K."/>
            <person name="Mori K."/>
            <person name="Mon H."/>
            <person name="Chieda Y."/>
            <person name="Lee J.M."/>
            <person name="Kusakabe T."/>
            <person name="Tashiro K."/>
            <person name="Asano S."/>
            <person name="Yasunaga-Aoki C."/>
            <person name="Shimizu S."/>
        </authorList>
    </citation>
    <scope>NUCLEOTIDE SEQUENCE [LARGE SCALE GENOMIC DNA]</scope>
    <source>
        <strain evidence="2 3">ATCC 14706</strain>
    </source>
</reference>
<dbReference type="EMBL" id="BALG01000068">
    <property type="protein sequence ID" value="GAC42052.1"/>
    <property type="molecule type" value="Genomic_DNA"/>
</dbReference>
<dbReference type="Pfam" id="PF03807">
    <property type="entry name" value="F420_oxidored"/>
    <property type="match status" value="1"/>
</dbReference>
<dbReference type="InterPro" id="IPR028939">
    <property type="entry name" value="P5C_Rdtase_cat_N"/>
</dbReference>
<evidence type="ECO:0000313" key="3">
    <source>
        <dbReference type="Proteomes" id="UP000029453"/>
    </source>
</evidence>
<name>M9L9G4_PAEPP</name>
<gene>
    <name evidence="2" type="ORF">PPOP_1409</name>
</gene>
<organism evidence="2 3">
    <name type="scientific">Paenibacillus popilliae ATCC 14706</name>
    <dbReference type="NCBI Taxonomy" id="1212764"/>
    <lineage>
        <taxon>Bacteria</taxon>
        <taxon>Bacillati</taxon>
        <taxon>Bacillota</taxon>
        <taxon>Bacilli</taxon>
        <taxon>Bacillales</taxon>
        <taxon>Paenibacillaceae</taxon>
        <taxon>Paenibacillus</taxon>
    </lineage>
</organism>